<sequence length="152" mass="16116">MSDRAARHRKIRGQNFDTNEIARATMPYLSRIRADNAGVYSILLGTGDGLHICSLGLATPEDAAAMAALNSSMLGVADSQVRLLDPDADANSTADAVVSVALPDGVLVLSSIVYPPLDHLVLAVSARDTQLGVVIHETREASHQLASWLDEN</sequence>
<accession>A0A2A9DQ89</accession>
<keyword evidence="2" id="KW-1185">Reference proteome</keyword>
<proteinExistence type="predicted"/>
<dbReference type="SUPFAM" id="SSF103196">
    <property type="entry name" value="Roadblock/LC7 domain"/>
    <property type="match status" value="1"/>
</dbReference>
<dbReference type="STRING" id="1724.GCA_001044175_01741"/>
<evidence type="ECO:0000313" key="1">
    <source>
        <dbReference type="EMBL" id="PFG28142.1"/>
    </source>
</evidence>
<dbReference type="AlphaFoldDB" id="A0A2A9DQ89"/>
<name>A0A2A9DQ89_9CORY</name>
<evidence type="ECO:0000313" key="2">
    <source>
        <dbReference type="Proteomes" id="UP000221653"/>
    </source>
</evidence>
<gene>
    <name evidence="1" type="ORF">ATK06_1237</name>
</gene>
<comment type="caution">
    <text evidence="1">The sequence shown here is derived from an EMBL/GenBank/DDBJ whole genome shotgun (WGS) entry which is preliminary data.</text>
</comment>
<evidence type="ECO:0008006" key="3">
    <source>
        <dbReference type="Google" id="ProtNLM"/>
    </source>
</evidence>
<dbReference type="RefSeq" id="WP_048380122.1">
    <property type="nucleotide sequence ID" value="NZ_LDYE01000006.1"/>
</dbReference>
<dbReference type="OrthoDB" id="4426823at2"/>
<organism evidence="1 2">
    <name type="scientific">Corynebacterium renale</name>
    <dbReference type="NCBI Taxonomy" id="1724"/>
    <lineage>
        <taxon>Bacteria</taxon>
        <taxon>Bacillati</taxon>
        <taxon>Actinomycetota</taxon>
        <taxon>Actinomycetes</taxon>
        <taxon>Mycobacteriales</taxon>
        <taxon>Corynebacteriaceae</taxon>
        <taxon>Corynebacterium</taxon>
    </lineage>
</organism>
<dbReference type="Gene3D" id="3.30.450.30">
    <property type="entry name" value="Dynein light chain 2a, cytoplasmic"/>
    <property type="match status" value="1"/>
</dbReference>
<dbReference type="EMBL" id="PDJF01000001">
    <property type="protein sequence ID" value="PFG28142.1"/>
    <property type="molecule type" value="Genomic_DNA"/>
</dbReference>
<protein>
    <recommendedName>
        <fullName evidence="3">Roadblock/LAMTOR2 domain-containing protein</fullName>
    </recommendedName>
</protein>
<dbReference type="Proteomes" id="UP000221653">
    <property type="component" value="Unassembled WGS sequence"/>
</dbReference>
<reference evidence="1 2" key="1">
    <citation type="submission" date="2017-10" db="EMBL/GenBank/DDBJ databases">
        <title>Sequencing the genomes of 1000 actinobacteria strains.</title>
        <authorList>
            <person name="Klenk H.-P."/>
        </authorList>
    </citation>
    <scope>NUCLEOTIDE SEQUENCE [LARGE SCALE GENOMIC DNA]</scope>
    <source>
        <strain evidence="1 2">DSM 20688</strain>
    </source>
</reference>